<keyword evidence="2" id="KW-1185">Reference proteome</keyword>
<dbReference type="Proteomes" id="UP000011668">
    <property type="component" value="Unassembled WGS sequence"/>
</dbReference>
<dbReference type="HOGENOM" id="CLU_2005464_0_0_1"/>
<reference evidence="1 2" key="1">
    <citation type="journal article" date="2013" name="Nat. Commun.">
        <title>The evolution and pathogenic mechanisms of the rice sheath blight pathogen.</title>
        <authorList>
            <person name="Zheng A."/>
            <person name="Lin R."/>
            <person name="Xu L."/>
            <person name="Qin P."/>
            <person name="Tang C."/>
            <person name="Ai P."/>
            <person name="Zhang D."/>
            <person name="Liu Y."/>
            <person name="Sun Z."/>
            <person name="Feng H."/>
            <person name="Wang Y."/>
            <person name="Chen Y."/>
            <person name="Liang X."/>
            <person name="Fu R."/>
            <person name="Li Q."/>
            <person name="Zhang J."/>
            <person name="Yu X."/>
            <person name="Xie Z."/>
            <person name="Ding L."/>
            <person name="Guan P."/>
            <person name="Tang J."/>
            <person name="Liang Y."/>
            <person name="Wang S."/>
            <person name="Deng Q."/>
            <person name="Li S."/>
            <person name="Zhu J."/>
            <person name="Wang L."/>
            <person name="Liu H."/>
            <person name="Li P."/>
        </authorList>
    </citation>
    <scope>NUCLEOTIDE SEQUENCE [LARGE SCALE GENOMIC DNA]</scope>
    <source>
        <strain evidence="2">AG-1 IA</strain>
    </source>
</reference>
<comment type="caution">
    <text evidence="1">The sequence shown here is derived from an EMBL/GenBank/DDBJ whole genome shotgun (WGS) entry which is preliminary data.</text>
</comment>
<name>L8WCZ1_THACA</name>
<organism evidence="1 2">
    <name type="scientific">Thanatephorus cucumeris (strain AG1-IA)</name>
    <name type="common">Rice sheath blight fungus</name>
    <name type="synonym">Rhizoctonia solani</name>
    <dbReference type="NCBI Taxonomy" id="983506"/>
    <lineage>
        <taxon>Eukaryota</taxon>
        <taxon>Fungi</taxon>
        <taxon>Dikarya</taxon>
        <taxon>Basidiomycota</taxon>
        <taxon>Agaricomycotina</taxon>
        <taxon>Agaricomycetes</taxon>
        <taxon>Cantharellales</taxon>
        <taxon>Ceratobasidiaceae</taxon>
        <taxon>Rhizoctonia</taxon>
        <taxon>Rhizoctonia solani AG-1</taxon>
    </lineage>
</organism>
<proteinExistence type="predicted"/>
<dbReference type="EMBL" id="AFRT01004454">
    <property type="protein sequence ID" value="ELU36051.1"/>
    <property type="molecule type" value="Genomic_DNA"/>
</dbReference>
<accession>L8WCZ1</accession>
<evidence type="ECO:0000313" key="1">
    <source>
        <dbReference type="EMBL" id="ELU36051.1"/>
    </source>
</evidence>
<dbReference type="AlphaFoldDB" id="L8WCZ1"/>
<evidence type="ECO:0000313" key="2">
    <source>
        <dbReference type="Proteomes" id="UP000011668"/>
    </source>
</evidence>
<protein>
    <submittedName>
        <fullName evidence="1">Uncharacterized protein</fullName>
    </submittedName>
</protein>
<sequence length="124" mass="14049">MLSQLTILAHPCFCYCPRGNSLMTVFTFEPQQLSVLWIVITLATRSICSQILQLPDCAQPNTAGSNLFWTVQDVWARTSLEGRAAQWDDFRDACRRITRSLHKMLIISQPSIAIRARKSGAKHE</sequence>
<gene>
    <name evidence="1" type="ORF">AG1IA_09919</name>
</gene>